<accession>A0A2P5C8D1</accession>
<dbReference type="InParanoid" id="A0A2P5C8D1"/>
<keyword evidence="2" id="KW-1185">Reference proteome</keyword>
<evidence type="ECO:0000313" key="2">
    <source>
        <dbReference type="Proteomes" id="UP000237000"/>
    </source>
</evidence>
<sequence length="151" mass="16661">MGGVLGDSSDSHGCRSFGVRSRRWFGLVMARRELDLGEKGVLVLWCFGFEGETEHCRSGFKRLRKVVAGPGCTSTGGLAGSRQRRTGVVRSGAGAGTGCGTVRRCRRWHWTGSRVQAEALTVVLDWVWVAGQRGIQVRKVWAMVRKIWARI</sequence>
<proteinExistence type="predicted"/>
<comment type="caution">
    <text evidence="1">The sequence shown here is derived from an EMBL/GenBank/DDBJ whole genome shotgun (WGS) entry which is preliminary data.</text>
</comment>
<dbReference type="AlphaFoldDB" id="A0A2P5C8D1"/>
<gene>
    <name evidence="1" type="ORF">TorRG33x02_293980</name>
</gene>
<evidence type="ECO:0000313" key="1">
    <source>
        <dbReference type="EMBL" id="PON57299.1"/>
    </source>
</evidence>
<name>A0A2P5C8D1_TREOI</name>
<dbReference type="EMBL" id="JXTC01000398">
    <property type="protein sequence ID" value="PON57299.1"/>
    <property type="molecule type" value="Genomic_DNA"/>
</dbReference>
<dbReference type="Proteomes" id="UP000237000">
    <property type="component" value="Unassembled WGS sequence"/>
</dbReference>
<organism evidence="1 2">
    <name type="scientific">Trema orientale</name>
    <name type="common">Charcoal tree</name>
    <name type="synonym">Celtis orientalis</name>
    <dbReference type="NCBI Taxonomy" id="63057"/>
    <lineage>
        <taxon>Eukaryota</taxon>
        <taxon>Viridiplantae</taxon>
        <taxon>Streptophyta</taxon>
        <taxon>Embryophyta</taxon>
        <taxon>Tracheophyta</taxon>
        <taxon>Spermatophyta</taxon>
        <taxon>Magnoliopsida</taxon>
        <taxon>eudicotyledons</taxon>
        <taxon>Gunneridae</taxon>
        <taxon>Pentapetalae</taxon>
        <taxon>rosids</taxon>
        <taxon>fabids</taxon>
        <taxon>Rosales</taxon>
        <taxon>Cannabaceae</taxon>
        <taxon>Trema</taxon>
    </lineage>
</organism>
<protein>
    <submittedName>
        <fullName evidence="1">Uncharacterized protein</fullName>
    </submittedName>
</protein>
<reference evidence="2" key="1">
    <citation type="submission" date="2016-06" db="EMBL/GenBank/DDBJ databases">
        <title>Parallel loss of symbiosis genes in relatives of nitrogen-fixing non-legume Parasponia.</title>
        <authorList>
            <person name="Van Velzen R."/>
            <person name="Holmer R."/>
            <person name="Bu F."/>
            <person name="Rutten L."/>
            <person name="Van Zeijl A."/>
            <person name="Liu W."/>
            <person name="Santuari L."/>
            <person name="Cao Q."/>
            <person name="Sharma T."/>
            <person name="Shen D."/>
            <person name="Roswanjaya Y."/>
            <person name="Wardhani T."/>
            <person name="Kalhor M.S."/>
            <person name="Jansen J."/>
            <person name="Van den Hoogen J."/>
            <person name="Gungor B."/>
            <person name="Hartog M."/>
            <person name="Hontelez J."/>
            <person name="Verver J."/>
            <person name="Yang W.-C."/>
            <person name="Schijlen E."/>
            <person name="Repin R."/>
            <person name="Schilthuizen M."/>
            <person name="Schranz E."/>
            <person name="Heidstra R."/>
            <person name="Miyata K."/>
            <person name="Fedorova E."/>
            <person name="Kohlen W."/>
            <person name="Bisseling T."/>
            <person name="Smit S."/>
            <person name="Geurts R."/>
        </authorList>
    </citation>
    <scope>NUCLEOTIDE SEQUENCE [LARGE SCALE GENOMIC DNA]</scope>
    <source>
        <strain evidence="2">cv. RG33-2</strain>
    </source>
</reference>